<keyword evidence="1" id="KW-0472">Membrane</keyword>
<proteinExistence type="predicted"/>
<keyword evidence="3" id="KW-1185">Reference proteome</keyword>
<keyword evidence="1" id="KW-1133">Transmembrane helix</keyword>
<accession>A0ABU7AKG6</accession>
<reference evidence="2 3" key="1">
    <citation type="submission" date="2021-07" db="EMBL/GenBank/DDBJ databases">
        <authorList>
            <person name="Palmer J.M."/>
        </authorList>
    </citation>
    <scope>NUCLEOTIDE SEQUENCE [LARGE SCALE GENOMIC DNA]</scope>
    <source>
        <strain evidence="2 3">AT_MEX2019</strain>
        <tissue evidence="2">Muscle</tissue>
    </source>
</reference>
<name>A0ABU7AKG6_9TELE</name>
<gene>
    <name evidence="2" type="ORF">ATANTOWER_027483</name>
</gene>
<organism evidence="2 3">
    <name type="scientific">Ataeniobius toweri</name>
    <dbReference type="NCBI Taxonomy" id="208326"/>
    <lineage>
        <taxon>Eukaryota</taxon>
        <taxon>Metazoa</taxon>
        <taxon>Chordata</taxon>
        <taxon>Craniata</taxon>
        <taxon>Vertebrata</taxon>
        <taxon>Euteleostomi</taxon>
        <taxon>Actinopterygii</taxon>
        <taxon>Neopterygii</taxon>
        <taxon>Teleostei</taxon>
        <taxon>Neoteleostei</taxon>
        <taxon>Acanthomorphata</taxon>
        <taxon>Ovalentaria</taxon>
        <taxon>Atherinomorphae</taxon>
        <taxon>Cyprinodontiformes</taxon>
        <taxon>Goodeidae</taxon>
        <taxon>Ataeniobius</taxon>
    </lineage>
</organism>
<sequence>MPNSLEVYWHTGRTVLPNHYSSKFNEGTILRKCFPSLSLTAYLPVLERVVFLFLSFGPPLSFSVTPYFCILPLFVLLGISLELKSQAQGKCTWEAQKSMSYFIIKNPHWLCLVMADVPRRSTQRPFSNLFSSSALMFDVFLSKLSMNEV</sequence>
<comment type="caution">
    <text evidence="2">The sequence shown here is derived from an EMBL/GenBank/DDBJ whole genome shotgun (WGS) entry which is preliminary data.</text>
</comment>
<evidence type="ECO:0000313" key="2">
    <source>
        <dbReference type="EMBL" id="MED6238682.1"/>
    </source>
</evidence>
<evidence type="ECO:0000256" key="1">
    <source>
        <dbReference type="SAM" id="Phobius"/>
    </source>
</evidence>
<evidence type="ECO:0000313" key="3">
    <source>
        <dbReference type="Proteomes" id="UP001345963"/>
    </source>
</evidence>
<dbReference type="EMBL" id="JAHUTI010020341">
    <property type="protein sequence ID" value="MED6238682.1"/>
    <property type="molecule type" value="Genomic_DNA"/>
</dbReference>
<feature type="transmembrane region" description="Helical" evidence="1">
    <location>
        <begin position="64"/>
        <end position="83"/>
    </location>
</feature>
<keyword evidence="1" id="KW-0812">Transmembrane</keyword>
<dbReference type="Proteomes" id="UP001345963">
    <property type="component" value="Unassembled WGS sequence"/>
</dbReference>
<protein>
    <submittedName>
        <fullName evidence="2">Uncharacterized protein</fullName>
    </submittedName>
</protein>